<organism evidence="2 3">
    <name type="scientific">Boothiomyces macroporosus</name>
    <dbReference type="NCBI Taxonomy" id="261099"/>
    <lineage>
        <taxon>Eukaryota</taxon>
        <taxon>Fungi</taxon>
        <taxon>Fungi incertae sedis</taxon>
        <taxon>Chytridiomycota</taxon>
        <taxon>Chytridiomycota incertae sedis</taxon>
        <taxon>Chytridiomycetes</taxon>
        <taxon>Rhizophydiales</taxon>
        <taxon>Terramycetaceae</taxon>
        <taxon>Boothiomyces</taxon>
    </lineage>
</organism>
<comment type="caution">
    <text evidence="2">The sequence shown here is derived from an EMBL/GenBank/DDBJ whole genome shotgun (WGS) entry which is preliminary data.</text>
</comment>
<keyword evidence="3" id="KW-1185">Reference proteome</keyword>
<dbReference type="AlphaFoldDB" id="A0AAD5UDJ9"/>
<sequence>MDKENLTQQVRDYFTAILSVDQEKQREAIEKIYEEDCHLQNPYLALQGREEIIRSYNSLAKNNMELGLNIGSISYDNDQQLIMADVQQLLKPKALGGTISINMHYILKLQLEHSDDGLFRIVDQVEIQVAQDLISQMPIIGSWYDSTIRNAVGQISLAGTSLLDYSGFLDFAPKAVDATKSTAHSIRQGLGSIASKGIKLGGSVVAATGVPSLLGGLAGYAKWGAAALIEEGQHQKIDCYSPSCTPGTICYSPTCPRGQAYSYLSKDAITQIVKGAYTGAAKTTSYLTTRSKHDDVPMVNLE</sequence>
<name>A0AAD5UDJ9_9FUNG</name>
<protein>
    <recommendedName>
        <fullName evidence="1">SigF-like NTF2-like domain-containing protein</fullName>
    </recommendedName>
</protein>
<dbReference type="Proteomes" id="UP001210925">
    <property type="component" value="Unassembled WGS sequence"/>
</dbReference>
<gene>
    <name evidence="2" type="ORF">HK103_006621</name>
</gene>
<feature type="domain" description="SigF-like NTF2-like" evidence="1">
    <location>
        <begin position="19"/>
        <end position="166"/>
    </location>
</feature>
<evidence type="ECO:0000259" key="1">
    <source>
        <dbReference type="Pfam" id="PF24840"/>
    </source>
</evidence>
<reference evidence="2" key="1">
    <citation type="submission" date="2020-05" db="EMBL/GenBank/DDBJ databases">
        <title>Phylogenomic resolution of chytrid fungi.</title>
        <authorList>
            <person name="Stajich J.E."/>
            <person name="Amses K."/>
            <person name="Simmons R."/>
            <person name="Seto K."/>
            <person name="Myers J."/>
            <person name="Bonds A."/>
            <person name="Quandt C.A."/>
            <person name="Barry K."/>
            <person name="Liu P."/>
            <person name="Grigoriev I."/>
            <person name="Longcore J.E."/>
            <person name="James T.Y."/>
        </authorList>
    </citation>
    <scope>NUCLEOTIDE SEQUENCE</scope>
    <source>
        <strain evidence="2">PLAUS21</strain>
    </source>
</reference>
<evidence type="ECO:0000313" key="2">
    <source>
        <dbReference type="EMBL" id="KAJ3255078.1"/>
    </source>
</evidence>
<dbReference type="EMBL" id="JADGKB010000072">
    <property type="protein sequence ID" value="KAJ3255078.1"/>
    <property type="molecule type" value="Genomic_DNA"/>
</dbReference>
<dbReference type="SUPFAM" id="SSF54427">
    <property type="entry name" value="NTF2-like"/>
    <property type="match status" value="1"/>
</dbReference>
<dbReference type="Pfam" id="PF24840">
    <property type="entry name" value="NTF2_SigF"/>
    <property type="match status" value="1"/>
</dbReference>
<dbReference type="InterPro" id="IPR057514">
    <property type="entry name" value="NTF2_SigF"/>
</dbReference>
<dbReference type="InterPro" id="IPR032710">
    <property type="entry name" value="NTF2-like_dom_sf"/>
</dbReference>
<accession>A0AAD5UDJ9</accession>
<proteinExistence type="predicted"/>
<evidence type="ECO:0000313" key="3">
    <source>
        <dbReference type="Proteomes" id="UP001210925"/>
    </source>
</evidence>